<comment type="caution">
    <text evidence="1">The sequence shown here is derived from an EMBL/GenBank/DDBJ whole genome shotgun (WGS) entry which is preliminary data.</text>
</comment>
<name>A0A1J8R285_9AGAM</name>
<keyword evidence="2" id="KW-1185">Reference proteome</keyword>
<organism evidence="1 2">
    <name type="scientific">Rhizopogon vesiculosus</name>
    <dbReference type="NCBI Taxonomy" id="180088"/>
    <lineage>
        <taxon>Eukaryota</taxon>
        <taxon>Fungi</taxon>
        <taxon>Dikarya</taxon>
        <taxon>Basidiomycota</taxon>
        <taxon>Agaricomycotina</taxon>
        <taxon>Agaricomycetes</taxon>
        <taxon>Agaricomycetidae</taxon>
        <taxon>Boletales</taxon>
        <taxon>Suillineae</taxon>
        <taxon>Rhizopogonaceae</taxon>
        <taxon>Rhizopogon</taxon>
    </lineage>
</organism>
<gene>
    <name evidence="1" type="ORF">AZE42_06780</name>
</gene>
<dbReference type="AlphaFoldDB" id="A0A1J8R285"/>
<sequence>MRAKESGPGWRLILAQRISEHADDSNFAELATDIGVALMDEALFVSGVLFKLEIFPCFDQLPFTELDPDSSPVNGAEAVARILSSMLPRIGEVMYDSKKYAGGNSQVWDEVNGHLESLAALGTWPQAADSKTWDILMSGEALKIGQDKW</sequence>
<evidence type="ECO:0000313" key="1">
    <source>
        <dbReference type="EMBL" id="OJA19761.1"/>
    </source>
</evidence>
<proteinExistence type="predicted"/>
<evidence type="ECO:0000313" key="2">
    <source>
        <dbReference type="Proteomes" id="UP000183567"/>
    </source>
</evidence>
<protein>
    <submittedName>
        <fullName evidence="1">Uncharacterized protein</fullName>
    </submittedName>
</protein>
<reference evidence="1 2" key="1">
    <citation type="submission" date="2016-03" db="EMBL/GenBank/DDBJ databases">
        <title>Comparative genomics of the ectomycorrhizal sister species Rhizopogon vinicolor and Rhizopogon vesiculosus (Basidiomycota: Boletales) reveals a divergence of the mating type B locus.</title>
        <authorList>
            <person name="Mujic A.B."/>
            <person name="Kuo A."/>
            <person name="Tritt A."/>
            <person name="Lipzen A."/>
            <person name="Chen C."/>
            <person name="Johnson J."/>
            <person name="Sharma A."/>
            <person name="Barry K."/>
            <person name="Grigoriev I.V."/>
            <person name="Spatafora J.W."/>
        </authorList>
    </citation>
    <scope>NUCLEOTIDE SEQUENCE [LARGE SCALE GENOMIC DNA]</scope>
    <source>
        <strain evidence="1 2">AM-OR11-056</strain>
    </source>
</reference>
<dbReference type="EMBL" id="LVVM01000895">
    <property type="protein sequence ID" value="OJA19761.1"/>
    <property type="molecule type" value="Genomic_DNA"/>
</dbReference>
<accession>A0A1J8R285</accession>
<dbReference type="Proteomes" id="UP000183567">
    <property type="component" value="Unassembled WGS sequence"/>
</dbReference>